<dbReference type="InterPro" id="IPR000700">
    <property type="entry name" value="PAS-assoc_C"/>
</dbReference>
<dbReference type="CDD" id="cd17546">
    <property type="entry name" value="REC_hyHK_CKI1_RcsC-like"/>
    <property type="match status" value="2"/>
</dbReference>
<evidence type="ECO:0000256" key="3">
    <source>
        <dbReference type="ARBA" id="ARBA00012438"/>
    </source>
</evidence>
<dbReference type="SUPFAM" id="SSF52172">
    <property type="entry name" value="CheY-like"/>
    <property type="match status" value="2"/>
</dbReference>
<feature type="domain" description="PAC" evidence="15">
    <location>
        <begin position="81"/>
        <end position="133"/>
    </location>
</feature>
<evidence type="ECO:0000259" key="13">
    <source>
        <dbReference type="PROSITE" id="PS50110"/>
    </source>
</evidence>
<dbReference type="Gene3D" id="3.40.50.2300">
    <property type="match status" value="2"/>
</dbReference>
<gene>
    <name evidence="16" type="ORF">SAMN02745158_03897</name>
</gene>
<dbReference type="CDD" id="cd00082">
    <property type="entry name" value="HisKA"/>
    <property type="match status" value="1"/>
</dbReference>
<dbReference type="OrthoDB" id="9790669at2"/>
<dbReference type="PROSITE" id="PS50113">
    <property type="entry name" value="PAC"/>
    <property type="match status" value="1"/>
</dbReference>
<dbReference type="RefSeq" id="WP_072854443.1">
    <property type="nucleotide sequence ID" value="NZ_FQVI01000032.1"/>
</dbReference>
<evidence type="ECO:0000259" key="12">
    <source>
        <dbReference type="PROSITE" id="PS50109"/>
    </source>
</evidence>
<evidence type="ECO:0000256" key="2">
    <source>
        <dbReference type="ARBA" id="ARBA00006402"/>
    </source>
</evidence>
<keyword evidence="17" id="KW-1185">Reference proteome</keyword>
<dbReference type="Gene3D" id="1.10.287.130">
    <property type="match status" value="1"/>
</dbReference>
<dbReference type="Pfam" id="PF02518">
    <property type="entry name" value="HATPase_c"/>
    <property type="match status" value="1"/>
</dbReference>
<feature type="domain" description="Histidine kinase" evidence="12">
    <location>
        <begin position="402"/>
        <end position="626"/>
    </location>
</feature>
<dbReference type="Pfam" id="PF00072">
    <property type="entry name" value="Response_reg"/>
    <property type="match status" value="2"/>
</dbReference>
<organism evidence="16 17">
    <name type="scientific">Lactonifactor longoviformis DSM 17459</name>
    <dbReference type="NCBI Taxonomy" id="1122155"/>
    <lineage>
        <taxon>Bacteria</taxon>
        <taxon>Bacillati</taxon>
        <taxon>Bacillota</taxon>
        <taxon>Clostridia</taxon>
        <taxon>Eubacteriales</taxon>
        <taxon>Clostridiaceae</taxon>
        <taxon>Lactonifactor</taxon>
    </lineage>
</organism>
<dbReference type="Proteomes" id="UP000184245">
    <property type="component" value="Unassembled WGS sequence"/>
</dbReference>
<dbReference type="PROSITE" id="PS50109">
    <property type="entry name" value="HIS_KIN"/>
    <property type="match status" value="1"/>
</dbReference>
<protein>
    <recommendedName>
        <fullName evidence="10">Circadian input-output histidine kinase CikA</fullName>
        <ecNumber evidence="3">2.7.13.3</ecNumber>
    </recommendedName>
    <alternativeName>
        <fullName evidence="4">Stage 0 sporulation protein A homolog</fullName>
    </alternativeName>
</protein>
<dbReference type="InterPro" id="IPR035965">
    <property type="entry name" value="PAS-like_dom_sf"/>
</dbReference>
<dbReference type="InterPro" id="IPR036890">
    <property type="entry name" value="HATPase_C_sf"/>
</dbReference>
<dbReference type="AlphaFoldDB" id="A0A1M5BZZ0"/>
<keyword evidence="6" id="KW-0808">Transferase</keyword>
<reference evidence="16 17" key="1">
    <citation type="submission" date="2016-11" db="EMBL/GenBank/DDBJ databases">
        <authorList>
            <person name="Jaros S."/>
            <person name="Januszkiewicz K."/>
            <person name="Wedrychowicz H."/>
        </authorList>
    </citation>
    <scope>NUCLEOTIDE SEQUENCE [LARGE SCALE GENOMIC DNA]</scope>
    <source>
        <strain evidence="16 17">DSM 17459</strain>
    </source>
</reference>
<accession>A0A1M5BZZ0</accession>
<comment type="catalytic activity">
    <reaction evidence="1">
        <text>ATP + protein L-histidine = ADP + protein N-phospho-L-histidine.</text>
        <dbReference type="EC" id="2.7.13.3"/>
    </reaction>
</comment>
<keyword evidence="8" id="KW-0902">Two-component regulatory system</keyword>
<comment type="function">
    <text evidence="9">May play the central regulatory role in sporulation. It may be an element of the effector pathway responsible for the activation of sporulation genes in response to nutritional stress. Spo0A may act in concert with spo0H (a sigma factor) to control the expression of some genes that are critical to the sporulation process.</text>
</comment>
<dbReference type="FunFam" id="3.30.565.10:FF:000010">
    <property type="entry name" value="Sensor histidine kinase RcsC"/>
    <property type="match status" value="1"/>
</dbReference>
<dbReference type="EMBL" id="FQVI01000032">
    <property type="protein sequence ID" value="SHF48049.1"/>
    <property type="molecule type" value="Genomic_DNA"/>
</dbReference>
<dbReference type="InterPro" id="IPR005467">
    <property type="entry name" value="His_kinase_dom"/>
</dbReference>
<dbReference type="GO" id="GO:0000155">
    <property type="term" value="F:phosphorelay sensor kinase activity"/>
    <property type="evidence" value="ECO:0007669"/>
    <property type="project" value="InterPro"/>
</dbReference>
<dbReference type="InterPro" id="IPR000014">
    <property type="entry name" value="PAS"/>
</dbReference>
<dbReference type="Pfam" id="PF08447">
    <property type="entry name" value="PAS_3"/>
    <property type="match status" value="1"/>
</dbReference>
<dbReference type="GO" id="GO:0005886">
    <property type="term" value="C:plasma membrane"/>
    <property type="evidence" value="ECO:0007669"/>
    <property type="project" value="TreeGrafter"/>
</dbReference>
<dbReference type="Pfam" id="PF00512">
    <property type="entry name" value="HisKA"/>
    <property type="match status" value="1"/>
</dbReference>
<dbReference type="InterPro" id="IPR011006">
    <property type="entry name" value="CheY-like_superfamily"/>
</dbReference>
<dbReference type="InterPro" id="IPR036097">
    <property type="entry name" value="HisK_dim/P_sf"/>
</dbReference>
<evidence type="ECO:0000256" key="8">
    <source>
        <dbReference type="ARBA" id="ARBA00023012"/>
    </source>
</evidence>
<dbReference type="SUPFAM" id="SSF47384">
    <property type="entry name" value="Homodimeric domain of signal transducing histidine kinase"/>
    <property type="match status" value="1"/>
</dbReference>
<dbReference type="STRING" id="1122155.SAMN02745158_03897"/>
<feature type="domain" description="Response regulatory" evidence="13">
    <location>
        <begin position="641"/>
        <end position="761"/>
    </location>
</feature>
<dbReference type="SMART" id="SM00388">
    <property type="entry name" value="HisKA"/>
    <property type="match status" value="1"/>
</dbReference>
<dbReference type="EC" id="2.7.13.3" evidence="3"/>
<evidence type="ECO:0000259" key="14">
    <source>
        <dbReference type="PROSITE" id="PS50112"/>
    </source>
</evidence>
<feature type="domain" description="PAS" evidence="14">
    <location>
        <begin position="249"/>
        <end position="323"/>
    </location>
</feature>
<keyword evidence="5 11" id="KW-0597">Phosphoprotein</keyword>
<feature type="modified residue" description="4-aspartylphosphate" evidence="11">
    <location>
        <position position="695"/>
    </location>
</feature>
<dbReference type="PROSITE" id="PS50110">
    <property type="entry name" value="RESPONSE_REGULATORY"/>
    <property type="match status" value="2"/>
</dbReference>
<evidence type="ECO:0000259" key="15">
    <source>
        <dbReference type="PROSITE" id="PS50113"/>
    </source>
</evidence>
<name>A0A1M5BZZ0_9CLOT</name>
<sequence length="906" mass="103169">MEGYRDTFTDTLGISASKYRLDKELTLLCANEYFYQSTGYTASEYQTLFPSLSQYYERHRKEFRKIKDTAFAALESGEKTFTLDCRMPRKDNDSRWVRMAGTITRDPSNEYPVLLAVYTDIHDIISAREEKTRYFEWMMDEYVGNVYISDMDTYELLFVNTVACETLQARSESILGRKCYEVIQGRTSPCPFCTNDRLQEDAFYRWEFDNPVLQRTFMIKNRIVNWKGRRARIELSHDMYSTEYKLAKKDRERESLLRTIPGGFVRIDARDCQSILWYGAEFLQVIGYTKEQLEKELHYRCTYIHPEDKSRVTAVMQKIRETGESAVIEARVISHHGEIKILTMTLCYISGEDSWDGIPSYYRVGIDVTREREEQERQRRALEDAYRTAQVASSAKTNFLSSMSHDIRTPMNAIMGMAAIAQASLGSPEKVHDCLNKINVSSRHLLSLINEVLDMSKIESGKIDLMPEEVNLPELTQNVADMCKPLIAEKQLEFQISVGQVRHEKIIADGDRLQQVFMNLLSNAIKYTPDGGKISLFINELPSLNPQKAQFEFIIRDNGIGMESDYIPHIFEPFSRAEDSRISKIQGTGLGMAITENIVRMMNGSIDVKSQPGEGSQFTVSVQFAWINEEEVCDKELEGLPVLVVDDDEVVCENATALLNELGMRGYWVLSGLEAVESVARAHDRQDDYFAVILDWQMPKMDGLETLKAIREQLGDHVPIIIISAYDYSNIEDEFVRAGADAFISKPLFKSKMLHVLQLFLSTSHQDSLDVPAEVNHPGLPGKHILLAEDNDLNREIATELLEMRGLTVDAVENGLHAADAFRTSPPGYYAAVLMDIQMPEMDGYTATKTIRSMKRKDAHTIPILALTANAFVADVGKARSVGMNDHIAKPIDVEQLMHVLQKWIG</sequence>
<evidence type="ECO:0000256" key="4">
    <source>
        <dbReference type="ARBA" id="ARBA00018672"/>
    </source>
</evidence>
<proteinExistence type="inferred from homology"/>
<dbReference type="InterPro" id="IPR013655">
    <property type="entry name" value="PAS_fold_3"/>
</dbReference>
<dbReference type="PROSITE" id="PS50112">
    <property type="entry name" value="PAS"/>
    <property type="match status" value="1"/>
</dbReference>
<feature type="domain" description="Response regulatory" evidence="13">
    <location>
        <begin position="784"/>
        <end position="905"/>
    </location>
</feature>
<evidence type="ECO:0000256" key="6">
    <source>
        <dbReference type="ARBA" id="ARBA00022679"/>
    </source>
</evidence>
<dbReference type="PANTHER" id="PTHR43047">
    <property type="entry name" value="TWO-COMPONENT HISTIDINE PROTEIN KINASE"/>
    <property type="match status" value="1"/>
</dbReference>
<evidence type="ECO:0000256" key="9">
    <source>
        <dbReference type="ARBA" id="ARBA00024867"/>
    </source>
</evidence>
<dbReference type="InterPro" id="IPR003594">
    <property type="entry name" value="HATPase_dom"/>
</dbReference>
<evidence type="ECO:0000313" key="17">
    <source>
        <dbReference type="Proteomes" id="UP000184245"/>
    </source>
</evidence>
<evidence type="ECO:0000256" key="1">
    <source>
        <dbReference type="ARBA" id="ARBA00000085"/>
    </source>
</evidence>
<evidence type="ECO:0000256" key="10">
    <source>
        <dbReference type="ARBA" id="ARBA00074306"/>
    </source>
</evidence>
<dbReference type="SUPFAM" id="SSF55785">
    <property type="entry name" value="PYP-like sensor domain (PAS domain)"/>
    <property type="match status" value="2"/>
</dbReference>
<evidence type="ECO:0000313" key="16">
    <source>
        <dbReference type="EMBL" id="SHF48049.1"/>
    </source>
</evidence>
<dbReference type="Gene3D" id="3.30.450.20">
    <property type="entry name" value="PAS domain"/>
    <property type="match status" value="2"/>
</dbReference>
<dbReference type="InterPro" id="IPR001789">
    <property type="entry name" value="Sig_transdc_resp-reg_receiver"/>
</dbReference>
<comment type="similarity">
    <text evidence="2">In the N-terminal section; belongs to the phytochrome family.</text>
</comment>
<dbReference type="PANTHER" id="PTHR43047:SF72">
    <property type="entry name" value="OSMOSENSING HISTIDINE PROTEIN KINASE SLN1"/>
    <property type="match status" value="1"/>
</dbReference>
<evidence type="ECO:0000256" key="5">
    <source>
        <dbReference type="ARBA" id="ARBA00022553"/>
    </source>
</evidence>
<evidence type="ECO:0000256" key="7">
    <source>
        <dbReference type="ARBA" id="ARBA00022777"/>
    </source>
</evidence>
<dbReference type="CDD" id="cd00075">
    <property type="entry name" value="HATPase"/>
    <property type="match status" value="1"/>
</dbReference>
<dbReference type="GO" id="GO:0009927">
    <property type="term" value="F:histidine phosphotransfer kinase activity"/>
    <property type="evidence" value="ECO:0007669"/>
    <property type="project" value="TreeGrafter"/>
</dbReference>
<dbReference type="InterPro" id="IPR003661">
    <property type="entry name" value="HisK_dim/P_dom"/>
</dbReference>
<dbReference type="Gene3D" id="3.30.565.10">
    <property type="entry name" value="Histidine kinase-like ATPase, C-terminal domain"/>
    <property type="match status" value="1"/>
</dbReference>
<dbReference type="PRINTS" id="PR00344">
    <property type="entry name" value="BCTRLSENSOR"/>
</dbReference>
<dbReference type="SUPFAM" id="SSF55874">
    <property type="entry name" value="ATPase domain of HSP90 chaperone/DNA topoisomerase II/histidine kinase"/>
    <property type="match status" value="1"/>
</dbReference>
<evidence type="ECO:0000256" key="11">
    <source>
        <dbReference type="PROSITE-ProRule" id="PRU00169"/>
    </source>
</evidence>
<dbReference type="SMART" id="SM00448">
    <property type="entry name" value="REC"/>
    <property type="match status" value="2"/>
</dbReference>
<dbReference type="SMART" id="SM00387">
    <property type="entry name" value="HATPase_c"/>
    <property type="match status" value="1"/>
</dbReference>
<dbReference type="CDD" id="cd00130">
    <property type="entry name" value="PAS"/>
    <property type="match status" value="1"/>
</dbReference>
<feature type="modified residue" description="4-aspartylphosphate" evidence="11">
    <location>
        <position position="836"/>
    </location>
</feature>
<dbReference type="InterPro" id="IPR004358">
    <property type="entry name" value="Sig_transdc_His_kin-like_C"/>
</dbReference>
<keyword evidence="7 16" id="KW-0418">Kinase</keyword>